<gene>
    <name evidence="4" type="ORF">Prubr_31820</name>
</gene>
<dbReference type="InterPro" id="IPR043725">
    <property type="entry name" value="DUF5667"/>
</dbReference>
<dbReference type="KEGG" id="pry:Prubr_31820"/>
<protein>
    <recommendedName>
        <fullName evidence="3">DUF5667 domain-containing protein</fullName>
    </recommendedName>
</protein>
<feature type="compositionally biased region" description="Pro residues" evidence="1">
    <location>
        <begin position="331"/>
        <end position="347"/>
    </location>
</feature>
<feature type="region of interest" description="Disordered" evidence="1">
    <location>
        <begin position="270"/>
        <end position="369"/>
    </location>
</feature>
<keyword evidence="2" id="KW-0472">Membrane</keyword>
<evidence type="ECO:0000259" key="3">
    <source>
        <dbReference type="Pfam" id="PF18915"/>
    </source>
</evidence>
<feature type="domain" description="DUF5667" evidence="3">
    <location>
        <begin position="132"/>
        <end position="177"/>
    </location>
</feature>
<feature type="compositionally biased region" description="Polar residues" evidence="1">
    <location>
        <begin position="308"/>
        <end position="320"/>
    </location>
</feature>
<evidence type="ECO:0000256" key="1">
    <source>
        <dbReference type="SAM" id="MobiDB-lite"/>
    </source>
</evidence>
<organism evidence="4 5">
    <name type="scientific">Polymorphospora rubra</name>
    <dbReference type="NCBI Taxonomy" id="338584"/>
    <lineage>
        <taxon>Bacteria</taxon>
        <taxon>Bacillati</taxon>
        <taxon>Actinomycetota</taxon>
        <taxon>Actinomycetes</taxon>
        <taxon>Micromonosporales</taxon>
        <taxon>Micromonosporaceae</taxon>
        <taxon>Polymorphospora</taxon>
    </lineage>
</organism>
<feature type="transmembrane region" description="Helical" evidence="2">
    <location>
        <begin position="110"/>
        <end position="130"/>
    </location>
</feature>
<dbReference type="Pfam" id="PF18915">
    <property type="entry name" value="DUF5667"/>
    <property type="match status" value="1"/>
</dbReference>
<evidence type="ECO:0000313" key="5">
    <source>
        <dbReference type="Proteomes" id="UP000680866"/>
    </source>
</evidence>
<keyword evidence="2" id="KW-0812">Transmembrane</keyword>
<evidence type="ECO:0000313" key="4">
    <source>
        <dbReference type="EMBL" id="BCJ66161.1"/>
    </source>
</evidence>
<dbReference type="AlphaFoldDB" id="A0A810MY41"/>
<name>A0A810MY41_9ACTN</name>
<feature type="compositionally biased region" description="Gly residues" evidence="1">
    <location>
        <begin position="352"/>
        <end position="361"/>
    </location>
</feature>
<reference evidence="4" key="1">
    <citation type="submission" date="2020-08" db="EMBL/GenBank/DDBJ databases">
        <title>Whole genome shotgun sequence of Polymorphospora rubra NBRC 101157.</title>
        <authorList>
            <person name="Komaki H."/>
            <person name="Tamura T."/>
        </authorList>
    </citation>
    <scope>NUCLEOTIDE SEQUENCE</scope>
    <source>
        <strain evidence="4">NBRC 101157</strain>
    </source>
</reference>
<proteinExistence type="predicted"/>
<dbReference type="EMBL" id="AP023359">
    <property type="protein sequence ID" value="BCJ66161.1"/>
    <property type="molecule type" value="Genomic_DNA"/>
</dbReference>
<accession>A0A810MY41</accession>
<dbReference type="Proteomes" id="UP000680866">
    <property type="component" value="Chromosome"/>
</dbReference>
<evidence type="ECO:0000256" key="2">
    <source>
        <dbReference type="SAM" id="Phobius"/>
    </source>
</evidence>
<keyword evidence="2" id="KW-1133">Transmembrane helix</keyword>
<feature type="compositionally biased region" description="Low complexity" evidence="1">
    <location>
        <begin position="281"/>
        <end position="301"/>
    </location>
</feature>
<sequence length="369" mass="37601">MNTTVFHRRRAERFAQLLEEANGGRRQHVRSTDDRDLAELVAIGHRLPSATPAAEVDPDFRSGLRAMLVATAEREGIGATAAPEPAEPARARWRLFRPALNGRRARTRGAIVIGVAVGAVAVSGISAASVDALPGDALYGMKRSTERAQLALTGSDLSRGQLFLDFARTRLTEAGAVRGDNAGFAAVLDDMDADTREGVKLLTTASTGRTGATALDAITTFVESQRGGVTGMLDGRPAGDRERATASLALLDSVEARTDRLRAALACGAAPTGSDALGPLPGTCAASTPGPGPAASEAGTANRGGPAPTTSRSVDTTPTVEANPSTTPSGSPAPAPSTSPSDTPSPTPTDNGDGGLLGGLGRLLDGILN</sequence>
<keyword evidence="5" id="KW-1185">Reference proteome</keyword>